<evidence type="ECO:0000313" key="4">
    <source>
        <dbReference type="EMBL" id="GIH16986.1"/>
    </source>
</evidence>
<reference evidence="4" key="1">
    <citation type="submission" date="2021-01" db="EMBL/GenBank/DDBJ databases">
        <title>Whole genome shotgun sequence of Rugosimonospora africana NBRC 104875.</title>
        <authorList>
            <person name="Komaki H."/>
            <person name="Tamura T."/>
        </authorList>
    </citation>
    <scope>NUCLEOTIDE SEQUENCE</scope>
    <source>
        <strain evidence="4">NBRC 104875</strain>
    </source>
</reference>
<dbReference type="InterPro" id="IPR049397">
    <property type="entry name" value="EthR_C"/>
</dbReference>
<dbReference type="Gene3D" id="1.10.357.10">
    <property type="entry name" value="Tetracycline Repressor, domain 2"/>
    <property type="match status" value="1"/>
</dbReference>
<dbReference type="EMBL" id="BONZ01000049">
    <property type="protein sequence ID" value="GIH16986.1"/>
    <property type="molecule type" value="Genomic_DNA"/>
</dbReference>
<feature type="domain" description="HTH tetR-type" evidence="3">
    <location>
        <begin position="16"/>
        <end position="77"/>
    </location>
</feature>
<protein>
    <recommendedName>
        <fullName evidence="3">HTH tetR-type domain-containing protein</fullName>
    </recommendedName>
</protein>
<dbReference type="InterPro" id="IPR036271">
    <property type="entry name" value="Tet_transcr_reg_TetR-rel_C_sf"/>
</dbReference>
<gene>
    <name evidence="4" type="ORF">Raf01_51580</name>
</gene>
<dbReference type="Pfam" id="PF00440">
    <property type="entry name" value="TetR_N"/>
    <property type="match status" value="1"/>
</dbReference>
<evidence type="ECO:0000256" key="2">
    <source>
        <dbReference type="PROSITE-ProRule" id="PRU00335"/>
    </source>
</evidence>
<dbReference type="Proteomes" id="UP000642748">
    <property type="component" value="Unassembled WGS sequence"/>
</dbReference>
<dbReference type="InterPro" id="IPR001647">
    <property type="entry name" value="HTH_TetR"/>
</dbReference>
<dbReference type="GO" id="GO:0000976">
    <property type="term" value="F:transcription cis-regulatory region binding"/>
    <property type="evidence" value="ECO:0007669"/>
    <property type="project" value="TreeGrafter"/>
</dbReference>
<sequence length="208" mass="23279">MPSVTRRRSPDPARRASVEAQILAATERLLRDGASFTDLGVQRIAAEAGVARSTFYTHFSDKSQLLMRLANTMQTTAFDLVVRWQPTGQPDDPQRLIDVFREVIKLYRQHAEVLKAVNEVSSYDATVRQFWSSRLDRFLNRTAEVLVAEQEAGRTRADIDAATAARLIVLGGDRFLAHHVATDDGSGDEAAARELALTWWHGVHRRPA</sequence>
<evidence type="ECO:0000259" key="3">
    <source>
        <dbReference type="PROSITE" id="PS50977"/>
    </source>
</evidence>
<organism evidence="4 5">
    <name type="scientific">Rugosimonospora africana</name>
    <dbReference type="NCBI Taxonomy" id="556532"/>
    <lineage>
        <taxon>Bacteria</taxon>
        <taxon>Bacillati</taxon>
        <taxon>Actinomycetota</taxon>
        <taxon>Actinomycetes</taxon>
        <taxon>Micromonosporales</taxon>
        <taxon>Micromonosporaceae</taxon>
        <taxon>Rugosimonospora</taxon>
    </lineage>
</organism>
<dbReference type="InterPro" id="IPR009057">
    <property type="entry name" value="Homeodomain-like_sf"/>
</dbReference>
<keyword evidence="5" id="KW-1185">Reference proteome</keyword>
<dbReference type="Gene3D" id="1.10.10.60">
    <property type="entry name" value="Homeodomain-like"/>
    <property type="match status" value="1"/>
</dbReference>
<proteinExistence type="predicted"/>
<dbReference type="GO" id="GO:0003700">
    <property type="term" value="F:DNA-binding transcription factor activity"/>
    <property type="evidence" value="ECO:0007669"/>
    <property type="project" value="TreeGrafter"/>
</dbReference>
<keyword evidence="1 2" id="KW-0238">DNA-binding</keyword>
<dbReference type="PANTHER" id="PTHR30055">
    <property type="entry name" value="HTH-TYPE TRANSCRIPTIONAL REGULATOR RUTR"/>
    <property type="match status" value="1"/>
</dbReference>
<evidence type="ECO:0000256" key="1">
    <source>
        <dbReference type="ARBA" id="ARBA00023125"/>
    </source>
</evidence>
<dbReference type="AlphaFoldDB" id="A0A8J3QYH3"/>
<dbReference type="SUPFAM" id="SSF48498">
    <property type="entry name" value="Tetracyclin repressor-like, C-terminal domain"/>
    <property type="match status" value="1"/>
</dbReference>
<comment type="caution">
    <text evidence="4">The sequence shown here is derived from an EMBL/GenBank/DDBJ whole genome shotgun (WGS) entry which is preliminary data.</text>
</comment>
<dbReference type="Pfam" id="PF21313">
    <property type="entry name" value="EthR_C"/>
    <property type="match status" value="1"/>
</dbReference>
<dbReference type="RefSeq" id="WP_203920553.1">
    <property type="nucleotide sequence ID" value="NZ_BONZ01000049.1"/>
</dbReference>
<feature type="DNA-binding region" description="H-T-H motif" evidence="2">
    <location>
        <begin position="40"/>
        <end position="59"/>
    </location>
</feature>
<dbReference type="SUPFAM" id="SSF46689">
    <property type="entry name" value="Homeodomain-like"/>
    <property type="match status" value="1"/>
</dbReference>
<name>A0A8J3QYH3_9ACTN</name>
<dbReference type="PANTHER" id="PTHR30055:SF184">
    <property type="entry name" value="HTH-TYPE TRANSCRIPTIONAL REGULATOR ETHR"/>
    <property type="match status" value="1"/>
</dbReference>
<evidence type="ECO:0000313" key="5">
    <source>
        <dbReference type="Proteomes" id="UP000642748"/>
    </source>
</evidence>
<dbReference type="InterPro" id="IPR050109">
    <property type="entry name" value="HTH-type_TetR-like_transc_reg"/>
</dbReference>
<dbReference type="PROSITE" id="PS50977">
    <property type="entry name" value="HTH_TETR_2"/>
    <property type="match status" value="1"/>
</dbReference>
<accession>A0A8J3QYH3</accession>